<feature type="region of interest" description="Disordered" evidence="1">
    <location>
        <begin position="137"/>
        <end position="156"/>
    </location>
</feature>
<dbReference type="STRING" id="1146883.BLASA_2204"/>
<organism evidence="2 3">
    <name type="scientific">Blastococcus saxobsidens (strain DD2)</name>
    <dbReference type="NCBI Taxonomy" id="1146883"/>
    <lineage>
        <taxon>Bacteria</taxon>
        <taxon>Bacillati</taxon>
        <taxon>Actinomycetota</taxon>
        <taxon>Actinomycetes</taxon>
        <taxon>Geodermatophilales</taxon>
        <taxon>Geodermatophilaceae</taxon>
        <taxon>Blastococcus</taxon>
    </lineage>
</organism>
<reference evidence="3" key="2">
    <citation type="submission" date="2012-02" db="EMBL/GenBank/DDBJ databases">
        <title>Complete genome sequence of Blastococcus saxobsidens strain DD2.</title>
        <authorList>
            <person name="Genoscope."/>
        </authorList>
    </citation>
    <scope>NUCLEOTIDE SEQUENCE [LARGE SCALE GENOMIC DNA]</scope>
    <source>
        <strain evidence="3">DD2</strain>
    </source>
</reference>
<feature type="compositionally biased region" description="Basic residues" evidence="1">
    <location>
        <begin position="138"/>
        <end position="151"/>
    </location>
</feature>
<keyword evidence="3" id="KW-1185">Reference proteome</keyword>
<feature type="compositionally biased region" description="Low complexity" evidence="1">
    <location>
        <begin position="268"/>
        <end position="288"/>
    </location>
</feature>
<dbReference type="KEGG" id="bsd:BLASA_2204"/>
<accession>H6RTQ0</accession>
<evidence type="ECO:0000313" key="2">
    <source>
        <dbReference type="EMBL" id="CCG03110.1"/>
    </source>
</evidence>
<gene>
    <name evidence="2" type="ordered locus">BLASA_2204</name>
</gene>
<feature type="region of interest" description="Disordered" evidence="1">
    <location>
        <begin position="173"/>
        <end position="288"/>
    </location>
</feature>
<dbReference type="AlphaFoldDB" id="H6RTQ0"/>
<feature type="region of interest" description="Disordered" evidence="1">
    <location>
        <begin position="1"/>
        <end position="28"/>
    </location>
</feature>
<evidence type="ECO:0000256" key="1">
    <source>
        <dbReference type="SAM" id="MobiDB-lite"/>
    </source>
</evidence>
<proteinExistence type="predicted"/>
<dbReference type="HOGENOM" id="CLU_965298_0_0_11"/>
<feature type="compositionally biased region" description="Gly residues" evidence="1">
    <location>
        <begin position="212"/>
        <end position="236"/>
    </location>
</feature>
<protein>
    <submittedName>
        <fullName evidence="2">Uncharacterized protein</fullName>
    </submittedName>
</protein>
<reference evidence="2 3" key="1">
    <citation type="journal article" date="2012" name="J. Bacteriol.">
        <title>Genome Sequence of Blastococcus saxobsidens DD2, a Stone-Inhabiting Bacterium.</title>
        <authorList>
            <person name="Chouaia B."/>
            <person name="Crotti E."/>
            <person name="Brusetti L."/>
            <person name="Daffonchio D."/>
            <person name="Essoussi I."/>
            <person name="Nouioui I."/>
            <person name="Sbissi I."/>
            <person name="Ghodhbane-Gtari F."/>
            <person name="Gtari M."/>
            <person name="Vacherie B."/>
            <person name="Barbe V."/>
            <person name="Medigue C."/>
            <person name="Gury J."/>
            <person name="Pujic P."/>
            <person name="Normand P."/>
        </authorList>
    </citation>
    <scope>NUCLEOTIDE SEQUENCE [LARGE SCALE GENOMIC DNA]</scope>
    <source>
        <strain evidence="2 3">DD2</strain>
    </source>
</reference>
<evidence type="ECO:0000313" key="3">
    <source>
        <dbReference type="Proteomes" id="UP000007517"/>
    </source>
</evidence>
<sequence length="288" mass="28851">MPCSCTAAGPGGAAAPPGPARPGPRSGRTVRTAVGATVRATIGTTVGATIGTAVAAIGTAVGAAIGTAVPVAVRGTGRVAQRRRAGAAVRTAVAGAAVGGSFRAHPVLVVERHWLLRSDRPGRRTAALRGLLYLAHGRSTRPRRPRRSRPAGRRDVSILLRRAGVCGAPDIAGIPVPGPVRPRTMRGEGHDRRSSTYRGRLPGRGDPRGGRDPGGAGGRCHPRGGGPAGLPHGGAGRAAHRGVRGTVATRPRPVGAGVGRPGGRDAHVPVAAAGHPRAGPVGRRPGGR</sequence>
<dbReference type="EMBL" id="FO117623">
    <property type="protein sequence ID" value="CCG03110.1"/>
    <property type="molecule type" value="Genomic_DNA"/>
</dbReference>
<feature type="compositionally biased region" description="Basic and acidic residues" evidence="1">
    <location>
        <begin position="185"/>
        <end position="194"/>
    </location>
</feature>
<name>H6RTQ0_BLASD</name>
<dbReference type="Proteomes" id="UP000007517">
    <property type="component" value="Chromosome"/>
</dbReference>